<dbReference type="InterPro" id="IPR005467">
    <property type="entry name" value="His_kinase_dom"/>
</dbReference>
<dbReference type="InterPro" id="IPR036890">
    <property type="entry name" value="HATPase_C_sf"/>
</dbReference>
<dbReference type="SMART" id="SM00388">
    <property type="entry name" value="HisKA"/>
    <property type="match status" value="1"/>
</dbReference>
<dbReference type="InterPro" id="IPR003594">
    <property type="entry name" value="HATPase_dom"/>
</dbReference>
<evidence type="ECO:0000256" key="3">
    <source>
        <dbReference type="ARBA" id="ARBA00022553"/>
    </source>
</evidence>
<dbReference type="SMART" id="SM00387">
    <property type="entry name" value="HATPase_c"/>
    <property type="match status" value="1"/>
</dbReference>
<dbReference type="Pfam" id="PF00072">
    <property type="entry name" value="Response_reg"/>
    <property type="match status" value="1"/>
</dbReference>
<dbReference type="SMART" id="SM00448">
    <property type="entry name" value="REC"/>
    <property type="match status" value="1"/>
</dbReference>
<gene>
    <name evidence="10" type="ORF">CKO13_09660</name>
</gene>
<keyword evidence="5" id="KW-0418">Kinase</keyword>
<dbReference type="InterPro" id="IPR000700">
    <property type="entry name" value="PAS-assoc_C"/>
</dbReference>
<dbReference type="SUPFAM" id="SSF55785">
    <property type="entry name" value="PYP-like sensor domain (PAS domain)"/>
    <property type="match status" value="1"/>
</dbReference>
<dbReference type="EC" id="2.7.13.3" evidence="2"/>
<feature type="domain" description="Response regulatory" evidence="8">
    <location>
        <begin position="403"/>
        <end position="520"/>
    </location>
</feature>
<dbReference type="InterPro" id="IPR001610">
    <property type="entry name" value="PAC"/>
</dbReference>
<dbReference type="PROSITE" id="PS50113">
    <property type="entry name" value="PAC"/>
    <property type="match status" value="1"/>
</dbReference>
<dbReference type="Pfam" id="PF08447">
    <property type="entry name" value="PAS_3"/>
    <property type="match status" value="1"/>
</dbReference>
<dbReference type="InterPro" id="IPR001789">
    <property type="entry name" value="Sig_transdc_resp-reg_receiver"/>
</dbReference>
<name>A0ABS1E7V8_9GAMM</name>
<proteinExistence type="predicted"/>
<dbReference type="CDD" id="cd00082">
    <property type="entry name" value="HisKA"/>
    <property type="match status" value="1"/>
</dbReference>
<dbReference type="InterPro" id="IPR003661">
    <property type="entry name" value="HisK_dim/P_dom"/>
</dbReference>
<comment type="catalytic activity">
    <reaction evidence="1">
        <text>ATP + protein L-histidine = ADP + protein N-phospho-L-histidine.</text>
        <dbReference type="EC" id="2.7.13.3"/>
    </reaction>
</comment>
<dbReference type="NCBIfam" id="TIGR00229">
    <property type="entry name" value="sensory_box"/>
    <property type="match status" value="1"/>
</dbReference>
<evidence type="ECO:0000313" key="11">
    <source>
        <dbReference type="Proteomes" id="UP000738126"/>
    </source>
</evidence>
<evidence type="ECO:0000256" key="6">
    <source>
        <dbReference type="PROSITE-ProRule" id="PRU00169"/>
    </source>
</evidence>
<dbReference type="SMART" id="SM00086">
    <property type="entry name" value="PAC"/>
    <property type="match status" value="1"/>
</dbReference>
<dbReference type="InterPro" id="IPR013655">
    <property type="entry name" value="PAS_fold_3"/>
</dbReference>
<feature type="modified residue" description="4-aspartylphosphate" evidence="6">
    <location>
        <position position="453"/>
    </location>
</feature>
<evidence type="ECO:0000259" key="7">
    <source>
        <dbReference type="PROSITE" id="PS50109"/>
    </source>
</evidence>
<dbReference type="Gene3D" id="3.40.50.2300">
    <property type="match status" value="1"/>
</dbReference>
<dbReference type="SUPFAM" id="SSF52172">
    <property type="entry name" value="CheY-like"/>
    <property type="match status" value="1"/>
</dbReference>
<evidence type="ECO:0000256" key="2">
    <source>
        <dbReference type="ARBA" id="ARBA00012438"/>
    </source>
</evidence>
<dbReference type="PRINTS" id="PR00344">
    <property type="entry name" value="BCTRLSENSOR"/>
</dbReference>
<dbReference type="InterPro" id="IPR000014">
    <property type="entry name" value="PAS"/>
</dbReference>
<dbReference type="InterPro" id="IPR011006">
    <property type="entry name" value="CheY-like_superfamily"/>
</dbReference>
<dbReference type="EMBL" id="NRSH01000122">
    <property type="protein sequence ID" value="MBK1727279.1"/>
    <property type="molecule type" value="Genomic_DNA"/>
</dbReference>
<dbReference type="Pfam" id="PF00512">
    <property type="entry name" value="HisKA"/>
    <property type="match status" value="1"/>
</dbReference>
<keyword evidence="4" id="KW-0808">Transferase</keyword>
<dbReference type="Gene3D" id="3.30.450.20">
    <property type="entry name" value="PAS domain"/>
    <property type="match status" value="1"/>
</dbReference>
<organism evidence="10 11">
    <name type="scientific">Halorhodospira neutriphila</name>
    <dbReference type="NCBI Taxonomy" id="168379"/>
    <lineage>
        <taxon>Bacteria</taxon>
        <taxon>Pseudomonadati</taxon>
        <taxon>Pseudomonadota</taxon>
        <taxon>Gammaproteobacteria</taxon>
        <taxon>Chromatiales</taxon>
        <taxon>Ectothiorhodospiraceae</taxon>
        <taxon>Halorhodospira</taxon>
    </lineage>
</organism>
<reference evidence="10 11" key="1">
    <citation type="journal article" date="2020" name="Microorganisms">
        <title>Osmotic Adaptation and Compatible Solute Biosynthesis of Phototrophic Bacteria as Revealed from Genome Analyses.</title>
        <authorList>
            <person name="Imhoff J.F."/>
            <person name="Rahn T."/>
            <person name="Kunzel S."/>
            <person name="Keller A."/>
            <person name="Neulinger S.C."/>
        </authorList>
    </citation>
    <scope>NUCLEOTIDE SEQUENCE [LARGE SCALE GENOMIC DNA]</scope>
    <source>
        <strain evidence="10 11">DSM 15116</strain>
    </source>
</reference>
<evidence type="ECO:0000256" key="4">
    <source>
        <dbReference type="ARBA" id="ARBA00022679"/>
    </source>
</evidence>
<dbReference type="InterPro" id="IPR036097">
    <property type="entry name" value="HisK_dim/P_sf"/>
</dbReference>
<accession>A0ABS1E7V8</accession>
<feature type="domain" description="PAC" evidence="9">
    <location>
        <begin position="85"/>
        <end position="137"/>
    </location>
</feature>
<dbReference type="Gene3D" id="1.10.287.130">
    <property type="match status" value="1"/>
</dbReference>
<dbReference type="CDD" id="cd00130">
    <property type="entry name" value="PAS"/>
    <property type="match status" value="1"/>
</dbReference>
<dbReference type="Pfam" id="PF02518">
    <property type="entry name" value="HATPase_c"/>
    <property type="match status" value="1"/>
</dbReference>
<feature type="domain" description="Histidine kinase" evidence="7">
    <location>
        <begin position="155"/>
        <end position="376"/>
    </location>
</feature>
<dbReference type="Proteomes" id="UP000738126">
    <property type="component" value="Unassembled WGS sequence"/>
</dbReference>
<protein>
    <recommendedName>
        <fullName evidence="2">histidine kinase</fullName>
        <ecNumber evidence="2">2.7.13.3</ecNumber>
    </recommendedName>
</protein>
<dbReference type="PROSITE" id="PS50110">
    <property type="entry name" value="RESPONSE_REGULATORY"/>
    <property type="match status" value="1"/>
</dbReference>
<dbReference type="SUPFAM" id="SSF47384">
    <property type="entry name" value="Homodimeric domain of signal transducing histidine kinase"/>
    <property type="match status" value="1"/>
</dbReference>
<dbReference type="PANTHER" id="PTHR43047:SF72">
    <property type="entry name" value="OSMOSENSING HISTIDINE PROTEIN KINASE SLN1"/>
    <property type="match status" value="1"/>
</dbReference>
<comment type="caution">
    <text evidence="10">The sequence shown here is derived from an EMBL/GenBank/DDBJ whole genome shotgun (WGS) entry which is preliminary data.</text>
</comment>
<evidence type="ECO:0000256" key="1">
    <source>
        <dbReference type="ARBA" id="ARBA00000085"/>
    </source>
</evidence>
<dbReference type="PROSITE" id="PS50109">
    <property type="entry name" value="HIS_KIN"/>
    <property type="match status" value="1"/>
</dbReference>
<dbReference type="InterPro" id="IPR035965">
    <property type="entry name" value="PAS-like_dom_sf"/>
</dbReference>
<keyword evidence="11" id="KW-1185">Reference proteome</keyword>
<keyword evidence="3 6" id="KW-0597">Phosphoprotein</keyword>
<evidence type="ECO:0000259" key="9">
    <source>
        <dbReference type="PROSITE" id="PS50113"/>
    </source>
</evidence>
<evidence type="ECO:0000259" key="8">
    <source>
        <dbReference type="PROSITE" id="PS50110"/>
    </source>
</evidence>
<evidence type="ECO:0000256" key="5">
    <source>
        <dbReference type="ARBA" id="ARBA00022777"/>
    </source>
</evidence>
<evidence type="ECO:0000313" key="10">
    <source>
        <dbReference type="EMBL" id="MBK1727279.1"/>
    </source>
</evidence>
<dbReference type="InterPro" id="IPR004358">
    <property type="entry name" value="Sig_transdc_His_kin-like_C"/>
</dbReference>
<dbReference type="PANTHER" id="PTHR43047">
    <property type="entry name" value="TWO-COMPONENT HISTIDINE PROTEIN KINASE"/>
    <property type="match status" value="1"/>
</dbReference>
<sequence>MSGDDLWRGGRDLQAAADAVGLGAWRVELGEERIELSAEACALFGLPAEEAGPRSTQEAWRFYAPEHRAPIERAFRDCVEQASPYDIEFEALTAAGQRRWLRATGEPVRGDDGGVVAVRGALQDIDPYKRREAELREAWREAERTDRAKSEFLSAMSHELRTPLNAILGFAQLLNAGIERDPEEHRAYLRHILSAGWHLRDLVGDLLDLARVEAGKTSFSPEPVRVGELLQECVRLAWEQAVERGVSIRLEEAAEGSACRVWADRLRAKQIVLNLLTNAVKYNRDGGSVTLSFHPEGEEEVAIDVRDTGIGIPRERSAALFESFERLGHELGEIEGAGLGLALALRLSRLMGGDLALVASEPGEGSHFRLRLPAAEAEGHDRSYGPSLDPQLLDDAEGEAPIQLLYVEDNSVNQLLLQGLAGQRGGVELLEANDAVGGLEIAERYAPDLILLDIHLPDMDGYELVRRLRAIPALEAVPVVAVSADATDEARRRALASGFDDYILKPFELEELNALIREIRLSK</sequence>
<dbReference type="SUPFAM" id="SSF55874">
    <property type="entry name" value="ATPase domain of HSP90 chaperone/DNA topoisomerase II/histidine kinase"/>
    <property type="match status" value="1"/>
</dbReference>
<dbReference type="Gene3D" id="3.30.565.10">
    <property type="entry name" value="Histidine kinase-like ATPase, C-terminal domain"/>
    <property type="match status" value="1"/>
</dbReference>